<proteinExistence type="inferred from homology"/>
<evidence type="ECO:0000256" key="6">
    <source>
        <dbReference type="ARBA" id="ARBA00022833"/>
    </source>
</evidence>
<evidence type="ECO:0000256" key="5">
    <source>
        <dbReference type="ARBA" id="ARBA00022723"/>
    </source>
</evidence>
<evidence type="ECO:0000256" key="8">
    <source>
        <dbReference type="NCBIfam" id="TIGR00209"/>
    </source>
</evidence>
<dbReference type="AlphaFoldDB" id="A0AA45C4P7"/>
<dbReference type="InterPro" id="IPR053177">
    <property type="entry name" value="ADP-glucose_phosphorylase"/>
</dbReference>
<dbReference type="EMBL" id="QGGI01000029">
    <property type="protein sequence ID" value="PWJ86816.1"/>
    <property type="molecule type" value="Genomic_DNA"/>
</dbReference>
<evidence type="ECO:0000256" key="4">
    <source>
        <dbReference type="ARBA" id="ARBA00022695"/>
    </source>
</evidence>
<keyword evidence="13" id="KW-1185">Reference proteome</keyword>
<dbReference type="Pfam" id="PF02744">
    <property type="entry name" value="GalP_UDP_tr_C"/>
    <property type="match status" value="1"/>
</dbReference>
<dbReference type="GO" id="GO:0008270">
    <property type="term" value="F:zinc ion binding"/>
    <property type="evidence" value="ECO:0007669"/>
    <property type="project" value="InterPro"/>
</dbReference>
<keyword evidence="6" id="KW-0862">Zinc</keyword>
<evidence type="ECO:0000256" key="7">
    <source>
        <dbReference type="ARBA" id="ARBA00023277"/>
    </source>
</evidence>
<dbReference type="Gene3D" id="3.30.428.10">
    <property type="entry name" value="HIT-like"/>
    <property type="match status" value="2"/>
</dbReference>
<dbReference type="Pfam" id="PF01087">
    <property type="entry name" value="GalP_UDP_transf"/>
    <property type="match status" value="1"/>
</dbReference>
<evidence type="ECO:0000259" key="11">
    <source>
        <dbReference type="Pfam" id="PF02744"/>
    </source>
</evidence>
<evidence type="ECO:0000259" key="10">
    <source>
        <dbReference type="Pfam" id="PF01087"/>
    </source>
</evidence>
<dbReference type="Proteomes" id="UP000245921">
    <property type="component" value="Unassembled WGS sequence"/>
</dbReference>
<evidence type="ECO:0000313" key="12">
    <source>
        <dbReference type="EMBL" id="PWJ86816.1"/>
    </source>
</evidence>
<accession>A0AA45C4P7</accession>
<keyword evidence="3" id="KW-0808">Transferase</keyword>
<sequence length="335" mass="39565">MSELRKDPLTNRWVIISEDRAKRPMNYVEEERIEELYCPFDYGNENSTPNELLSFRSPDSKANESGWWVRVVPNKFSALKENIILDKSPYGIYDRVSGFGYHEVIIETPEHNTNVSHFSLKQMEEVFWAYLKRFNSLKEDKRIKYIQIFKNYGKKAGASLVHPHSQLIATSIVPVNLIDEIEGAKKYFNFKNRCVFCDIVKYEEEVNERIIFKSENFIVFEPYASRFPYETWIMPRFHSHDFGELEKNEDIVKELAEVSKNFYSRFFKVLNNPPYNMLIHTAPFGEDCSKEYHWHIEIIPRITNIAGFEWGTGFYINSVSPEKAADELKKEEPFL</sequence>
<dbReference type="GO" id="GO:0006012">
    <property type="term" value="P:galactose metabolic process"/>
    <property type="evidence" value="ECO:0007669"/>
    <property type="project" value="UniProtKB-UniRule"/>
</dbReference>
<comment type="similarity">
    <text evidence="2">Belongs to the galactose-1-phosphate uridylyltransferase type 1 family.</text>
</comment>
<dbReference type="InterPro" id="IPR005850">
    <property type="entry name" value="GalP_Utransf_C"/>
</dbReference>
<protein>
    <recommendedName>
        <fullName evidence="8">Galactose-1-phosphate uridylyltransferase</fullName>
        <ecNumber evidence="8">2.7.7.12</ecNumber>
    </recommendedName>
</protein>
<comment type="cofactor">
    <cofactor evidence="1">
        <name>Zn(2+)</name>
        <dbReference type="ChEBI" id="CHEBI:29105"/>
    </cofactor>
</comment>
<name>A0AA45C4P7_9BACT</name>
<dbReference type="PIRSF" id="PIRSF000808">
    <property type="entry name" value="GalT"/>
    <property type="match status" value="1"/>
</dbReference>
<organism evidence="12 13">
    <name type="scientific">Oceanotoga teriensis</name>
    <dbReference type="NCBI Taxonomy" id="515440"/>
    <lineage>
        <taxon>Bacteria</taxon>
        <taxon>Thermotogati</taxon>
        <taxon>Thermotogota</taxon>
        <taxon>Thermotogae</taxon>
        <taxon>Petrotogales</taxon>
        <taxon>Petrotogaceae</taxon>
        <taxon>Oceanotoga</taxon>
    </lineage>
</organism>
<evidence type="ECO:0000256" key="3">
    <source>
        <dbReference type="ARBA" id="ARBA00022679"/>
    </source>
</evidence>
<dbReference type="SUPFAM" id="SSF54197">
    <property type="entry name" value="HIT-like"/>
    <property type="match status" value="2"/>
</dbReference>
<dbReference type="PANTHER" id="PTHR42763">
    <property type="entry name" value="ADP-GLUCOSE PHOSPHORYLASE"/>
    <property type="match status" value="1"/>
</dbReference>
<gene>
    <name evidence="12" type="ORF">C7380_12914</name>
</gene>
<dbReference type="GO" id="GO:0008108">
    <property type="term" value="F:UDP-glucose:hexose-1-phosphate uridylyltransferase activity"/>
    <property type="evidence" value="ECO:0007669"/>
    <property type="project" value="UniProtKB-UniRule"/>
</dbReference>
<comment type="caution">
    <text evidence="12">The sequence shown here is derived from an EMBL/GenBank/DDBJ whole genome shotgun (WGS) entry which is preliminary data.</text>
</comment>
<feature type="domain" description="Galactose-1-phosphate uridyl transferase N-terminal" evidence="10">
    <location>
        <begin position="3"/>
        <end position="174"/>
    </location>
</feature>
<keyword evidence="4 12" id="KW-0548">Nucleotidyltransferase</keyword>
<feature type="domain" description="Galactose-1-phosphate uridyl transferase C-terminal" evidence="11">
    <location>
        <begin position="183"/>
        <end position="298"/>
    </location>
</feature>
<dbReference type="InterPro" id="IPR001937">
    <property type="entry name" value="GalP_UDPtransf1"/>
</dbReference>
<dbReference type="InterPro" id="IPR036265">
    <property type="entry name" value="HIT-like_sf"/>
</dbReference>
<evidence type="ECO:0000256" key="1">
    <source>
        <dbReference type="ARBA" id="ARBA00001947"/>
    </source>
</evidence>
<evidence type="ECO:0000256" key="9">
    <source>
        <dbReference type="PIRSR" id="PIRSR000808-1"/>
    </source>
</evidence>
<dbReference type="InterPro" id="IPR005849">
    <property type="entry name" value="GalP_Utransf_N"/>
</dbReference>
<evidence type="ECO:0000256" key="2">
    <source>
        <dbReference type="ARBA" id="ARBA00010951"/>
    </source>
</evidence>
<evidence type="ECO:0000313" key="13">
    <source>
        <dbReference type="Proteomes" id="UP000245921"/>
    </source>
</evidence>
<reference evidence="12 13" key="1">
    <citation type="submission" date="2018-05" db="EMBL/GenBank/DDBJ databases">
        <title>Genomic Encyclopedia of Type Strains, Phase IV (KMG-IV): sequencing the most valuable type-strain genomes for metagenomic binning, comparative biology and taxonomic classification.</title>
        <authorList>
            <person name="Goeker M."/>
        </authorList>
    </citation>
    <scope>NUCLEOTIDE SEQUENCE [LARGE SCALE GENOMIC DNA]</scope>
    <source>
        <strain evidence="12 13">DSM 24906</strain>
    </source>
</reference>
<feature type="active site" description="Tele-UMP-histidine intermediate" evidence="9">
    <location>
        <position position="164"/>
    </location>
</feature>
<dbReference type="EC" id="2.7.7.12" evidence="8"/>
<dbReference type="PANTHER" id="PTHR42763:SF1">
    <property type="entry name" value="UDP-GLUCOSE--HEXOSE-1-PHOSPHATE URIDYLYLTRANSFERASE"/>
    <property type="match status" value="1"/>
</dbReference>
<dbReference type="NCBIfam" id="TIGR00209">
    <property type="entry name" value="galT_1"/>
    <property type="match status" value="1"/>
</dbReference>
<dbReference type="RefSeq" id="WP_109606534.1">
    <property type="nucleotide sequence ID" value="NZ_JAMHJO010000025.1"/>
</dbReference>
<keyword evidence="5" id="KW-0479">Metal-binding</keyword>
<keyword evidence="7" id="KW-0119">Carbohydrate metabolism</keyword>